<dbReference type="EMBL" id="BMVN01000014">
    <property type="protein sequence ID" value="GHA33726.1"/>
    <property type="molecule type" value="Genomic_DNA"/>
</dbReference>
<keyword evidence="3" id="KW-1185">Reference proteome</keyword>
<name>A0ABQ3CSG8_9ACTN</name>
<feature type="domain" description="Carrier" evidence="1">
    <location>
        <begin position="2"/>
        <end position="76"/>
    </location>
</feature>
<evidence type="ECO:0000313" key="2">
    <source>
        <dbReference type="EMBL" id="GHA33726.1"/>
    </source>
</evidence>
<reference evidence="3" key="1">
    <citation type="journal article" date="2019" name="Int. J. Syst. Evol. Microbiol.">
        <title>The Global Catalogue of Microorganisms (GCM) 10K type strain sequencing project: providing services to taxonomists for standard genome sequencing and annotation.</title>
        <authorList>
            <consortium name="The Broad Institute Genomics Platform"/>
            <consortium name="The Broad Institute Genome Sequencing Center for Infectious Disease"/>
            <person name="Wu L."/>
            <person name="Ma J."/>
        </authorList>
    </citation>
    <scope>NUCLEOTIDE SEQUENCE [LARGE SCALE GENOMIC DNA]</scope>
    <source>
        <strain evidence="3">JCM 4733</strain>
    </source>
</reference>
<dbReference type="Proteomes" id="UP000653644">
    <property type="component" value="Unassembled WGS sequence"/>
</dbReference>
<dbReference type="InterPro" id="IPR036736">
    <property type="entry name" value="ACP-like_sf"/>
</dbReference>
<dbReference type="RefSeq" id="WP_189888360.1">
    <property type="nucleotide sequence ID" value="NZ_BMVN01000014.1"/>
</dbReference>
<dbReference type="Pfam" id="PF00550">
    <property type="entry name" value="PP-binding"/>
    <property type="match status" value="1"/>
</dbReference>
<organism evidence="2 3">
    <name type="scientific">Streptomyces canarius</name>
    <dbReference type="NCBI Taxonomy" id="285453"/>
    <lineage>
        <taxon>Bacteria</taxon>
        <taxon>Bacillati</taxon>
        <taxon>Actinomycetota</taxon>
        <taxon>Actinomycetes</taxon>
        <taxon>Kitasatosporales</taxon>
        <taxon>Streptomycetaceae</taxon>
        <taxon>Streptomyces</taxon>
    </lineage>
</organism>
<gene>
    <name evidence="2" type="primary">acpP</name>
    <name evidence="2" type="ORF">GCM10010345_42830</name>
</gene>
<evidence type="ECO:0000313" key="3">
    <source>
        <dbReference type="Proteomes" id="UP000653644"/>
    </source>
</evidence>
<dbReference type="SUPFAM" id="SSF47336">
    <property type="entry name" value="ACP-like"/>
    <property type="match status" value="1"/>
</dbReference>
<dbReference type="Gene3D" id="1.10.1200.10">
    <property type="entry name" value="ACP-like"/>
    <property type="match status" value="1"/>
</dbReference>
<comment type="caution">
    <text evidence="2">The sequence shown here is derived from an EMBL/GenBank/DDBJ whole genome shotgun (WGS) entry which is preliminary data.</text>
</comment>
<proteinExistence type="predicted"/>
<dbReference type="PROSITE" id="PS50075">
    <property type="entry name" value="CARRIER"/>
    <property type="match status" value="1"/>
</dbReference>
<accession>A0ABQ3CSG8</accession>
<dbReference type="InterPro" id="IPR009081">
    <property type="entry name" value="PP-bd_ACP"/>
</dbReference>
<protein>
    <submittedName>
        <fullName evidence="2">Acyl carrier protein</fullName>
    </submittedName>
</protein>
<evidence type="ECO:0000259" key="1">
    <source>
        <dbReference type="PROSITE" id="PS50075"/>
    </source>
</evidence>
<sequence>MDSQTAGIVELLVERFGVEADEVRDDSRMRDLDLDSLALVEFGLAVEQKFQVKVSEDEIGPDNTVQDVVRLIDAKLAGDPR</sequence>